<organism evidence="1">
    <name type="scientific">Arundo donax</name>
    <name type="common">Giant reed</name>
    <name type="synonym">Donax arundinaceus</name>
    <dbReference type="NCBI Taxonomy" id="35708"/>
    <lineage>
        <taxon>Eukaryota</taxon>
        <taxon>Viridiplantae</taxon>
        <taxon>Streptophyta</taxon>
        <taxon>Embryophyta</taxon>
        <taxon>Tracheophyta</taxon>
        <taxon>Spermatophyta</taxon>
        <taxon>Magnoliopsida</taxon>
        <taxon>Liliopsida</taxon>
        <taxon>Poales</taxon>
        <taxon>Poaceae</taxon>
        <taxon>PACMAD clade</taxon>
        <taxon>Arundinoideae</taxon>
        <taxon>Arundineae</taxon>
        <taxon>Arundo</taxon>
    </lineage>
</organism>
<dbReference type="EMBL" id="GBRH01259828">
    <property type="protein sequence ID" value="JAD38067.1"/>
    <property type="molecule type" value="Transcribed_RNA"/>
</dbReference>
<evidence type="ECO:0000313" key="1">
    <source>
        <dbReference type="EMBL" id="JAD38067.1"/>
    </source>
</evidence>
<protein>
    <submittedName>
        <fullName evidence="1">Uncharacterized protein</fullName>
    </submittedName>
</protein>
<dbReference type="AlphaFoldDB" id="A0A0A8ZTB8"/>
<name>A0A0A8ZTB8_ARUDO</name>
<accession>A0A0A8ZTB8</accession>
<reference evidence="1" key="2">
    <citation type="journal article" date="2015" name="Data Brief">
        <title>Shoot transcriptome of the giant reed, Arundo donax.</title>
        <authorList>
            <person name="Barrero R.A."/>
            <person name="Guerrero F.D."/>
            <person name="Moolhuijzen P."/>
            <person name="Goolsby J.A."/>
            <person name="Tidwell J."/>
            <person name="Bellgard S.E."/>
            <person name="Bellgard M.I."/>
        </authorList>
    </citation>
    <scope>NUCLEOTIDE SEQUENCE</scope>
    <source>
        <tissue evidence="1">Shoot tissue taken approximately 20 cm above the soil surface</tissue>
    </source>
</reference>
<proteinExistence type="predicted"/>
<reference evidence="1" key="1">
    <citation type="submission" date="2014-09" db="EMBL/GenBank/DDBJ databases">
        <authorList>
            <person name="Magalhaes I.L.F."/>
            <person name="Oliveira U."/>
            <person name="Santos F.R."/>
            <person name="Vidigal T.H.D.A."/>
            <person name="Brescovit A.D."/>
            <person name="Santos A.J."/>
        </authorList>
    </citation>
    <scope>NUCLEOTIDE SEQUENCE</scope>
    <source>
        <tissue evidence="1">Shoot tissue taken approximately 20 cm above the soil surface</tissue>
    </source>
</reference>
<sequence>MNNQVHDTQRFQGLKQHYITNDHKAYKHGIKVHSTIANR</sequence>